<keyword evidence="3" id="KW-1185">Reference proteome</keyword>
<proteinExistence type="predicted"/>
<reference evidence="2 3" key="1">
    <citation type="submission" date="2017-11" db="EMBL/GenBank/DDBJ databases">
        <title>Genomic Encyclopedia of Archaeal and Bacterial Type Strains, Phase II (KMG-II): From Individual Species to Whole Genera.</title>
        <authorList>
            <person name="Goeker M."/>
        </authorList>
    </citation>
    <scope>NUCLEOTIDE SEQUENCE [LARGE SCALE GENOMIC DNA]</scope>
    <source>
        <strain evidence="2 3">DSM 27763</strain>
    </source>
</reference>
<dbReference type="EMBL" id="PGEZ01000001">
    <property type="protein sequence ID" value="PJJ55993.1"/>
    <property type="molecule type" value="Genomic_DNA"/>
</dbReference>
<evidence type="ECO:0000313" key="2">
    <source>
        <dbReference type="EMBL" id="PJJ55993.1"/>
    </source>
</evidence>
<dbReference type="NCBIfam" id="NF041681">
    <property type="entry name" value="HGxxPAAW"/>
    <property type="match status" value="1"/>
</dbReference>
<dbReference type="RefSeq" id="WP_039340221.1">
    <property type="nucleotide sequence ID" value="NZ_PGEZ01000001.1"/>
</dbReference>
<dbReference type="OrthoDB" id="3872677at2"/>
<evidence type="ECO:0000313" key="3">
    <source>
        <dbReference type="Proteomes" id="UP000230842"/>
    </source>
</evidence>
<feature type="transmembrane region" description="Helical" evidence="1">
    <location>
        <begin position="7"/>
        <end position="27"/>
    </location>
</feature>
<dbReference type="Pfam" id="PF20447">
    <property type="entry name" value="DUF6704"/>
    <property type="match status" value="1"/>
</dbReference>
<dbReference type="InterPro" id="IPR046550">
    <property type="entry name" value="DUF6704"/>
</dbReference>
<gene>
    <name evidence="2" type="ORF">CLV56_0197</name>
</gene>
<dbReference type="AlphaFoldDB" id="A0A0B2BV80"/>
<dbReference type="Proteomes" id="UP000230842">
    <property type="component" value="Unassembled WGS sequence"/>
</dbReference>
<keyword evidence="1" id="KW-0812">Transmembrane</keyword>
<organism evidence="2 3">
    <name type="scientific">Mumia flava</name>
    <dbReference type="NCBI Taxonomy" id="1348852"/>
    <lineage>
        <taxon>Bacteria</taxon>
        <taxon>Bacillati</taxon>
        <taxon>Actinomycetota</taxon>
        <taxon>Actinomycetes</taxon>
        <taxon>Propionibacteriales</taxon>
        <taxon>Nocardioidaceae</taxon>
        <taxon>Mumia</taxon>
    </lineage>
</organism>
<accession>A0A0B2BV80</accession>
<name>A0A0B2BV80_9ACTN</name>
<keyword evidence="1" id="KW-0472">Membrane</keyword>
<sequence length="62" mass="6152">MHGSSPAAWTAVIICLVGFTVGGIALLLGPAWVMFWVGVALTLGSAVVGKIMSAAGMGAKAH</sequence>
<protein>
    <submittedName>
        <fullName evidence="2">Uncharacterized protein</fullName>
    </submittedName>
</protein>
<evidence type="ECO:0000256" key="1">
    <source>
        <dbReference type="SAM" id="Phobius"/>
    </source>
</evidence>
<keyword evidence="1" id="KW-1133">Transmembrane helix</keyword>
<feature type="transmembrane region" description="Helical" evidence="1">
    <location>
        <begin position="33"/>
        <end position="52"/>
    </location>
</feature>
<comment type="caution">
    <text evidence="2">The sequence shown here is derived from an EMBL/GenBank/DDBJ whole genome shotgun (WGS) entry which is preliminary data.</text>
</comment>